<dbReference type="InterPro" id="IPR042099">
    <property type="entry name" value="ANL_N_sf"/>
</dbReference>
<gene>
    <name evidence="1" type="ORF">KV394_07860</name>
</gene>
<evidence type="ECO:0000313" key="2">
    <source>
        <dbReference type="Proteomes" id="UP000831467"/>
    </source>
</evidence>
<reference evidence="1 2" key="1">
    <citation type="submission" date="2021-06" db="EMBL/GenBank/DDBJ databases">
        <title>Genome-based taxonomic framework of Microbacterium strains isolated from marine environment, the description of four new species and reclassification of four preexisting species.</title>
        <authorList>
            <person name="Lee S.D."/>
            <person name="Kim S.-M."/>
            <person name="Byeon Y.-S."/>
            <person name="Yang H.L."/>
            <person name="Kim I.S."/>
        </authorList>
    </citation>
    <scope>NUCLEOTIDE SEQUENCE [LARGE SCALE GENOMIC DNA]</scope>
    <source>
        <strain evidence="1 2">SSW1-51</strain>
    </source>
</reference>
<dbReference type="PANTHER" id="PTHR36932">
    <property type="entry name" value="CAPSULAR POLYSACCHARIDE BIOSYNTHESIS PROTEIN"/>
    <property type="match status" value="1"/>
</dbReference>
<dbReference type="RefSeq" id="WP_247982741.1">
    <property type="nucleotide sequence ID" value="NZ_CP078076.1"/>
</dbReference>
<dbReference type="SUPFAM" id="SSF56801">
    <property type="entry name" value="Acetyl-CoA synthetase-like"/>
    <property type="match status" value="1"/>
</dbReference>
<dbReference type="InterPro" id="IPR053158">
    <property type="entry name" value="CapK_Type1_Caps_Biosynth"/>
</dbReference>
<dbReference type="EMBL" id="CP078076">
    <property type="protein sequence ID" value="UPL11031.1"/>
    <property type="molecule type" value="Genomic_DNA"/>
</dbReference>
<accession>A0ABY4IGD5</accession>
<protein>
    <recommendedName>
        <fullName evidence="3">Phenylacetate--CoA ligase family protein</fullName>
    </recommendedName>
</protein>
<dbReference type="Proteomes" id="UP000831467">
    <property type="component" value="Chromosome"/>
</dbReference>
<evidence type="ECO:0008006" key="3">
    <source>
        <dbReference type="Google" id="ProtNLM"/>
    </source>
</evidence>
<organism evidence="1 2">
    <name type="scientific">Microbacterium sufflavum</name>
    <dbReference type="NCBI Taxonomy" id="2851649"/>
    <lineage>
        <taxon>Bacteria</taxon>
        <taxon>Bacillati</taxon>
        <taxon>Actinomycetota</taxon>
        <taxon>Actinomycetes</taxon>
        <taxon>Micrococcales</taxon>
        <taxon>Microbacteriaceae</taxon>
        <taxon>Microbacterium</taxon>
    </lineage>
</organism>
<proteinExistence type="predicted"/>
<keyword evidence="2" id="KW-1185">Reference proteome</keyword>
<name>A0ABY4IGD5_9MICO</name>
<dbReference type="PANTHER" id="PTHR36932:SF1">
    <property type="entry name" value="CAPSULAR POLYSACCHARIDE BIOSYNTHESIS PROTEIN"/>
    <property type="match status" value="1"/>
</dbReference>
<evidence type="ECO:0000313" key="1">
    <source>
        <dbReference type="EMBL" id="UPL11031.1"/>
    </source>
</evidence>
<sequence length="442" mass="48126">MKRAIFDAKTRLLMRNDRRAFEVMVRNERLGGAAFEELSRGAATRIALHAFDSSPFYRELYAGAGFGREDVAEAGNFSALPVVTKAALRDAGDAVLSMTVPSSRALVSQTGGSTGSPLRVRNDQAAPTAAMWWRIYRWWGVHPADDMAFIYRRLRQGREALVYAAQWWPSRHLHLDARAITDDAIETFVRDWQRVRPRLLVAYVEGATAVATHLARTGRTLPTSAVSVTAAMLQPGQRALLESVFRAPVFDTYRSAEIPWIAAECEQHEGLHVAGDQRLVEIVDDAGRAVDAGTEGSVVVTDFSNEVFPLVRYEMGDRSRRLDGACACGRVFPRIAPVQGRLADVVRTPSGRRITGGLSGLFLGDPGAIRQMQVVQAADYAVTIRYVPTTPGGARDAAATAVRALRTLLDDDAVAVSAMEVESIESQGGKARLVISHAPDAP</sequence>
<dbReference type="Gene3D" id="3.40.50.12780">
    <property type="entry name" value="N-terminal domain of ligase-like"/>
    <property type="match status" value="1"/>
</dbReference>